<name>A0A4V1F5F1_9VIRU</name>
<protein>
    <submittedName>
        <fullName evidence="1">DNA pilot protein</fullName>
    </submittedName>
</protein>
<accession>A0A4V1F5F1</accession>
<sequence length="287" mass="30147">MGFGKALKKIGAASISPVAYGVKKATGLSYGKQAAMGAFGGAVGYGLGKIGTVGAVSNAPQYGPQTEAQALGELSRRGETGLTNFNPWSMAAPVLGAGADIWSANKMASGQEEANATNVATAREQMAFQERMSSTSHQREVSDLRAAGLNPVLSANSGASTPTGASNQVSNAAPNYQGIVPKGIDSAVRLKQMQKDFEQADSSIGLNIASAERELANRRLAVQTARGVGADADMKEMTRDFAKKHPWVFKSGQWLKYMSPLVTSAEEGSSAYRNYESGKNLNSWSKK</sequence>
<evidence type="ECO:0000313" key="1">
    <source>
        <dbReference type="EMBL" id="QCQ84843.1"/>
    </source>
</evidence>
<proteinExistence type="predicted"/>
<reference evidence="1" key="1">
    <citation type="submission" date="2018-12" db="EMBL/GenBank/DDBJ databases">
        <title>Singled stranded DNA viruses identified in blackflies (Austrosimulium ungulatum) sampled in New Zealand.</title>
        <authorList>
            <person name="Kraberger S."/>
            <person name="Fontenele R.S."/>
            <person name="Schmidlin K."/>
            <person name="Walters M."/>
            <person name="Varsani A."/>
        </authorList>
    </citation>
    <scope>NUCLEOTIDE SEQUENCE [LARGE SCALE GENOMIC DNA]</scope>
    <source>
        <strain evidence="1">100</strain>
    </source>
</reference>
<dbReference type="Proteomes" id="UP000322072">
    <property type="component" value="Segment"/>
</dbReference>
<dbReference type="EMBL" id="MK249177">
    <property type="protein sequence ID" value="QCQ84843.1"/>
    <property type="molecule type" value="Genomic_DNA"/>
</dbReference>
<organism evidence="1">
    <name type="scientific">Blackfly microvirus SF02</name>
    <dbReference type="NCBI Taxonomy" id="2576452"/>
    <lineage>
        <taxon>Viruses</taxon>
        <taxon>Monodnaviria</taxon>
        <taxon>Sangervirae</taxon>
        <taxon>Phixviricota</taxon>
        <taxon>Malgrandaviricetes</taxon>
        <taxon>Petitvirales</taxon>
        <taxon>Microviridae</taxon>
        <taxon>Microvirus</taxon>
    </lineage>
</organism>